<evidence type="ECO:0000256" key="1">
    <source>
        <dbReference type="ARBA" id="ARBA00010271"/>
    </source>
</evidence>
<organism evidence="3 4">
    <name type="scientific">Oesophagostomum dentatum</name>
    <name type="common">Nodular worm</name>
    <dbReference type="NCBI Taxonomy" id="61180"/>
    <lineage>
        <taxon>Eukaryota</taxon>
        <taxon>Metazoa</taxon>
        <taxon>Ecdysozoa</taxon>
        <taxon>Nematoda</taxon>
        <taxon>Chromadorea</taxon>
        <taxon>Rhabditida</taxon>
        <taxon>Rhabditina</taxon>
        <taxon>Rhabditomorpha</taxon>
        <taxon>Strongyloidea</taxon>
        <taxon>Strongylidae</taxon>
        <taxon>Oesophagostomum</taxon>
    </lineage>
</organism>
<evidence type="ECO:0000313" key="4">
    <source>
        <dbReference type="Proteomes" id="UP000053660"/>
    </source>
</evidence>
<dbReference type="GO" id="GO:0016757">
    <property type="term" value="F:glycosyltransferase activity"/>
    <property type="evidence" value="ECO:0007669"/>
    <property type="project" value="InterPro"/>
</dbReference>
<evidence type="ECO:0000313" key="3">
    <source>
        <dbReference type="EMBL" id="KHJ88994.1"/>
    </source>
</evidence>
<gene>
    <name evidence="3" type="ORF">OESDEN_11197</name>
</gene>
<evidence type="ECO:0000259" key="2">
    <source>
        <dbReference type="Pfam" id="PF03016"/>
    </source>
</evidence>
<dbReference type="Pfam" id="PF03016">
    <property type="entry name" value="Exostosin_GT47"/>
    <property type="match status" value="1"/>
</dbReference>
<comment type="similarity">
    <text evidence="1">Belongs to the glycosyltransferase 47 family.</text>
</comment>
<dbReference type="Proteomes" id="UP000053660">
    <property type="component" value="Unassembled WGS sequence"/>
</dbReference>
<protein>
    <submittedName>
        <fullName evidence="3">Exostosin family protein</fullName>
    </submittedName>
</protein>
<name>A0A0B1SVK8_OESDE</name>
<feature type="non-terminal residue" evidence="3">
    <location>
        <position position="296"/>
    </location>
</feature>
<dbReference type="InterPro" id="IPR040911">
    <property type="entry name" value="Exostosin_GT47"/>
</dbReference>
<dbReference type="PANTHER" id="PTHR11062">
    <property type="entry name" value="EXOSTOSIN HEPARAN SULFATE GLYCOSYLTRANSFERASE -RELATED"/>
    <property type="match status" value="1"/>
</dbReference>
<dbReference type="GO" id="GO:0015012">
    <property type="term" value="P:heparan sulfate proteoglycan biosynthetic process"/>
    <property type="evidence" value="ECO:0007669"/>
    <property type="project" value="UniProtKB-ARBA"/>
</dbReference>
<feature type="domain" description="Exostosin GT47" evidence="2">
    <location>
        <begin position="26"/>
        <end position="228"/>
    </location>
</feature>
<dbReference type="OrthoDB" id="5860880at2759"/>
<keyword evidence="4" id="KW-1185">Reference proteome</keyword>
<proteinExistence type="inferred from homology"/>
<reference evidence="3 4" key="1">
    <citation type="submission" date="2014-03" db="EMBL/GenBank/DDBJ databases">
        <title>Draft genome of the hookworm Oesophagostomum dentatum.</title>
        <authorList>
            <person name="Mitreva M."/>
        </authorList>
    </citation>
    <scope>NUCLEOTIDE SEQUENCE [LARGE SCALE GENOMIC DNA]</scope>
    <source>
        <strain evidence="3 4">OD-Hann</strain>
    </source>
</reference>
<dbReference type="AlphaFoldDB" id="A0A0B1SVK8"/>
<dbReference type="EMBL" id="KN554887">
    <property type="protein sequence ID" value="KHJ88994.1"/>
    <property type="molecule type" value="Genomic_DNA"/>
</dbReference>
<dbReference type="InterPro" id="IPR004263">
    <property type="entry name" value="Exostosin"/>
</dbReference>
<accession>A0A0B1SVK8</accession>
<sequence length="296" mass="34348">MLQKGDAVTPKPSKEFLMIRSMLKPYAVADPKEACIVFPGVDFLSLHRFPSLEMAHYVAAVISERFYNVLIFTLIGEWSHTFRQIMASSVTPRHVYRHRLDISLPPLLPYYRTRKEQKVVKHNLLVLMMNASAAFKEECLETFGKSKEVMLVYECSDQPQFSCDLNGNRVDWSTLCQESKFILIHERIPIFKIALFKALESTSIPIIFTPNYVLPFSDYIDWHLISLRPSSLSRVLDVINSLDDNRVQALRNQIQTVFKDFSSVDRIVNMTLKVLEARMLPLKARTYEQWNKLPDQ</sequence>